<dbReference type="SUPFAM" id="SSF47336">
    <property type="entry name" value="ACP-like"/>
    <property type="match status" value="1"/>
</dbReference>
<dbReference type="CDD" id="cd05931">
    <property type="entry name" value="FAAL"/>
    <property type="match status" value="1"/>
</dbReference>
<comment type="similarity">
    <text evidence="2">Belongs to the ATP-dependent AMP-binding enzyme family.</text>
</comment>
<dbReference type="FunFam" id="3.40.50.12780:FF:000013">
    <property type="entry name" value="Long-chain-fatty-acid--AMP ligase FadD32"/>
    <property type="match status" value="1"/>
</dbReference>
<reference evidence="10" key="1">
    <citation type="submission" date="2008-04" db="EMBL/GenBank/DDBJ databases">
        <title>Complete sequence of chromosome of Nostoc punctiforme ATCC 29133.</title>
        <authorList>
            <consortium name="US DOE Joint Genome Institute"/>
            <person name="Copeland A."/>
            <person name="Lucas S."/>
            <person name="Lapidus A."/>
            <person name="Glavina del Rio T."/>
            <person name="Dalin E."/>
            <person name="Tice H."/>
            <person name="Pitluck S."/>
            <person name="Chain P."/>
            <person name="Malfatti S."/>
            <person name="Shin M."/>
            <person name="Vergez L."/>
            <person name="Schmutz J."/>
            <person name="Larimer F."/>
            <person name="Land M."/>
            <person name="Hauser L."/>
            <person name="Kyrpides N."/>
            <person name="Kim E."/>
            <person name="Meeks J.C."/>
            <person name="Elhai J."/>
            <person name="Campbell E.L."/>
            <person name="Thiel T."/>
            <person name="Longmire J."/>
            <person name="Potts M."/>
            <person name="Atlas R."/>
        </authorList>
    </citation>
    <scope>NUCLEOTIDE SEQUENCE [LARGE SCALE GENOMIC DNA]</scope>
    <source>
        <strain evidence="10">ATCC 29133 / PCC 73102</strain>
    </source>
</reference>
<dbReference type="Pfam" id="PF00501">
    <property type="entry name" value="AMP-binding"/>
    <property type="match status" value="1"/>
</dbReference>
<evidence type="ECO:0000259" key="8">
    <source>
        <dbReference type="PROSITE" id="PS50075"/>
    </source>
</evidence>
<evidence type="ECO:0000256" key="5">
    <source>
        <dbReference type="ARBA" id="ARBA00022598"/>
    </source>
</evidence>
<gene>
    <name evidence="9" type="ordered locus">Npun_R3452</name>
</gene>
<dbReference type="GO" id="GO:0071766">
    <property type="term" value="P:Actinobacterium-type cell wall biogenesis"/>
    <property type="evidence" value="ECO:0007669"/>
    <property type="project" value="UniProtKB-ARBA"/>
</dbReference>
<keyword evidence="3" id="KW-0596">Phosphopantetheine</keyword>
<dbReference type="GO" id="GO:0005886">
    <property type="term" value="C:plasma membrane"/>
    <property type="evidence" value="ECO:0007669"/>
    <property type="project" value="TreeGrafter"/>
</dbReference>
<dbReference type="KEGG" id="npu:Npun_R3452"/>
<dbReference type="Gene3D" id="3.40.50.12780">
    <property type="entry name" value="N-terminal domain of ligase-like"/>
    <property type="match status" value="1"/>
</dbReference>
<dbReference type="Pfam" id="PF23024">
    <property type="entry name" value="AMP-dom_DIP2-like"/>
    <property type="match status" value="1"/>
</dbReference>
<dbReference type="PhylomeDB" id="B2J110"/>
<dbReference type="InterPro" id="IPR040097">
    <property type="entry name" value="FAAL/FAAC"/>
</dbReference>
<dbReference type="InterPro" id="IPR023213">
    <property type="entry name" value="CAT-like_dom_sf"/>
</dbReference>
<keyword evidence="9" id="KW-0413">Isomerase</keyword>
<dbReference type="Gene3D" id="1.10.1200.10">
    <property type="entry name" value="ACP-like"/>
    <property type="match status" value="1"/>
</dbReference>
<evidence type="ECO:0000256" key="1">
    <source>
        <dbReference type="ARBA" id="ARBA00001957"/>
    </source>
</evidence>
<dbReference type="InterPro" id="IPR001242">
    <property type="entry name" value="Condensation_dom"/>
</dbReference>
<protein>
    <submittedName>
        <fullName evidence="9">AMP-dependent synthetase and ligase</fullName>
        <ecNumber evidence="9">5.1.1.11</ecNumber>
    </submittedName>
</protein>
<evidence type="ECO:0000313" key="10">
    <source>
        <dbReference type="Proteomes" id="UP000001191"/>
    </source>
</evidence>
<dbReference type="GO" id="GO:0016874">
    <property type="term" value="F:ligase activity"/>
    <property type="evidence" value="ECO:0007669"/>
    <property type="project" value="UniProtKB-KW"/>
</dbReference>
<dbReference type="PROSITE" id="PS00455">
    <property type="entry name" value="AMP_BINDING"/>
    <property type="match status" value="1"/>
</dbReference>
<dbReference type="AlphaFoldDB" id="B2J110"/>
<dbReference type="SUPFAM" id="SSF56801">
    <property type="entry name" value="Acetyl-CoA synthetase-like"/>
    <property type="match status" value="1"/>
</dbReference>
<reference evidence="9 10" key="2">
    <citation type="journal article" date="2013" name="Plant Physiol.">
        <title>A Nostoc punctiforme Sugar Transporter Necessary to Establish a Cyanobacterium-Plant Symbiosis.</title>
        <authorList>
            <person name="Ekman M."/>
            <person name="Picossi S."/>
            <person name="Campbell E.L."/>
            <person name="Meeks J.C."/>
            <person name="Flores E."/>
        </authorList>
    </citation>
    <scope>NUCLEOTIDE SEQUENCE [LARGE SCALE GENOMIC DNA]</scope>
    <source>
        <strain evidence="10">ATCC 29133 / PCC 73102</strain>
    </source>
</reference>
<dbReference type="eggNOG" id="COG1020">
    <property type="taxonomic scope" value="Bacteria"/>
</dbReference>
<dbReference type="GO" id="GO:0031177">
    <property type="term" value="F:phosphopantetheine binding"/>
    <property type="evidence" value="ECO:0007669"/>
    <property type="project" value="InterPro"/>
</dbReference>
<dbReference type="OrthoDB" id="9803968at2"/>
<dbReference type="PROSITE" id="PS50075">
    <property type="entry name" value="CARRIER"/>
    <property type="match status" value="1"/>
</dbReference>
<dbReference type="InterPro" id="IPR000873">
    <property type="entry name" value="AMP-dep_synth/lig_dom"/>
</dbReference>
<dbReference type="HOGENOM" id="CLU_000022_23_0_3"/>
<dbReference type="InterPro" id="IPR020845">
    <property type="entry name" value="AMP-binding_CS"/>
</dbReference>
<feature type="domain" description="Carrier" evidence="8">
    <location>
        <begin position="605"/>
        <end position="682"/>
    </location>
</feature>
<dbReference type="STRING" id="63737.Npun_R3452"/>
<dbReference type="Proteomes" id="UP000001191">
    <property type="component" value="Chromosome"/>
</dbReference>
<dbReference type="Pfam" id="PF00550">
    <property type="entry name" value="PP-binding"/>
    <property type="match status" value="1"/>
</dbReference>
<dbReference type="EnsemblBacteria" id="ACC81861">
    <property type="protein sequence ID" value="ACC81861"/>
    <property type="gene ID" value="Npun_R3452"/>
</dbReference>
<evidence type="ECO:0000256" key="7">
    <source>
        <dbReference type="ARBA" id="ARBA00023098"/>
    </source>
</evidence>
<dbReference type="eggNOG" id="COG0318">
    <property type="taxonomic scope" value="Bacteria"/>
</dbReference>
<sequence>MSLILNIFPQISHQCTTVVDILRDRSSTQPHTQAFTFLEDGETQESTLTYYELDRRSRAIASQLQALGLSGERAILLYPPGLDYLTAFFGCLYAGVVAVPAYPPRNQRNTPRIQAIIADAQAAIILTTTTLLPNVKSLLTKHTDQGSLCWLTTDNLAQGIEDSWQQPEIDAQILAFLQYTSGSTGTPKGVMLSHGNLLHNAAVTYQIMEHSPESQFVSWLPVYHDMGLIGGILQPLYGGFPCVLMSPTSFLQRPYRWLQAISQYRGTTSGGPNFAYELCIQRITPEQKSTLDLSSWSVAFNGAEPIRSETLERFSATFAECGFRPEGFYPCYGMAEATLMVSGGIKKALPPCKTVAKSALERHQVIEAATSEDIQTFVSCGQSVPQQQIVIAHPETLKPCQPDEVGEIWVSGPSIGQGYWNRPDETKQTFHASLKGPDSRLFLRTGDLGFLDKGELFITGRAKDLIIIRGRNLYPQDLELTVERSHSSLRSGSGAAFSVEAENEERLVVVQELEFRAKPNIEEVIAAIRQAVAEEYEIQVYAVVLIKPGTIPKTSSGKIQRRATKADFLANKLEVVGSSIQKTINIDGNENRLQREALLALTPRKQQPLLESYLQKQIARVFAIPLHEINLQQPLTPLGLDSLRVIELKNRIEDDLEVSVPIADFFEGINITELATKILAKLTTAACIPSVTLTQNRKTTDFHPLSFAQQRLWFLDQLQPGNPFYNISVVMHFQGVLNIAALEQSFNEIVRRHEALRTVFTTVDRKPMQVICPDFTLTLPMVNLRDIPEIHRAAEVHWLATQEARQPFDLTQGSLLRVTLLECSEQEHIMLLTMHHIVSDGWSMGVLFRELTILYEVYSKGQLTPLPELPIQYADYTIWQRQWLEGEVLESQLTYWKKQLNNLPILQLPTDHPRPVVQTFQGRRQSLVLSKSLTDALKVLSQQQEVTLFMTLLATFKMLLHWYTEQEEIVVGTDIANRNQAKTELLIGFFINQLVLRINLSGNPTFEELLERVREVTIGAYTHQEMPFDKLVEVLNPQRTLSSTPLFQVKLVLQNVPMPPLALSGLTASVTEVESQTAKYDLLLNLTEIEQGLMGWMEYSTDLFEAVTITRLLSHFQTLLHTVVVQPKIRLNALKEILVTADREKQIAKEREIKEASVHKFKNVKRKAIEEELALEKN</sequence>
<dbReference type="EC" id="5.1.1.11" evidence="9"/>
<dbReference type="InterPro" id="IPR025110">
    <property type="entry name" value="AMP-bd_C"/>
</dbReference>
<dbReference type="Gene3D" id="3.30.559.30">
    <property type="entry name" value="Nonribosomal peptide synthetase, condensation domain"/>
    <property type="match status" value="1"/>
</dbReference>
<keyword evidence="10" id="KW-1185">Reference proteome</keyword>
<dbReference type="GO" id="GO:0047462">
    <property type="term" value="F:phenylalanine racemase (ATP-hydrolyzing) activity"/>
    <property type="evidence" value="ECO:0007669"/>
    <property type="project" value="UniProtKB-EC"/>
</dbReference>
<dbReference type="GO" id="GO:0006633">
    <property type="term" value="P:fatty acid biosynthetic process"/>
    <property type="evidence" value="ECO:0007669"/>
    <property type="project" value="TreeGrafter"/>
</dbReference>
<evidence type="ECO:0000256" key="3">
    <source>
        <dbReference type="ARBA" id="ARBA00022450"/>
    </source>
</evidence>
<dbReference type="InterPro" id="IPR036736">
    <property type="entry name" value="ACP-like_sf"/>
</dbReference>
<dbReference type="PANTHER" id="PTHR22754">
    <property type="entry name" value="DISCO-INTERACTING PROTEIN 2 DIP2 -RELATED"/>
    <property type="match status" value="1"/>
</dbReference>
<evidence type="ECO:0000313" key="9">
    <source>
        <dbReference type="EMBL" id="ACC81861.1"/>
    </source>
</evidence>
<dbReference type="SMART" id="SM00823">
    <property type="entry name" value="PKS_PP"/>
    <property type="match status" value="1"/>
</dbReference>
<dbReference type="SUPFAM" id="SSF52777">
    <property type="entry name" value="CoA-dependent acyltransferases"/>
    <property type="match status" value="2"/>
</dbReference>
<evidence type="ECO:0000256" key="4">
    <source>
        <dbReference type="ARBA" id="ARBA00022553"/>
    </source>
</evidence>
<organism evidence="9 10">
    <name type="scientific">Nostoc punctiforme (strain ATCC 29133 / PCC 73102)</name>
    <dbReference type="NCBI Taxonomy" id="63737"/>
    <lineage>
        <taxon>Bacteria</taxon>
        <taxon>Bacillati</taxon>
        <taxon>Cyanobacteriota</taxon>
        <taxon>Cyanophyceae</taxon>
        <taxon>Nostocales</taxon>
        <taxon>Nostocaceae</taxon>
        <taxon>Nostoc</taxon>
    </lineage>
</organism>
<keyword evidence="4" id="KW-0597">Phosphoprotein</keyword>
<dbReference type="PANTHER" id="PTHR22754:SF32">
    <property type="entry name" value="DISCO-INTERACTING PROTEIN 2"/>
    <property type="match status" value="1"/>
</dbReference>
<dbReference type="RefSeq" id="WP_012409835.1">
    <property type="nucleotide sequence ID" value="NC_010628.1"/>
</dbReference>
<name>B2J110_NOSP7</name>
<keyword evidence="7" id="KW-0443">Lipid metabolism</keyword>
<dbReference type="InterPro" id="IPR042099">
    <property type="entry name" value="ANL_N_sf"/>
</dbReference>
<dbReference type="EMBL" id="CP001037">
    <property type="protein sequence ID" value="ACC81861.1"/>
    <property type="molecule type" value="Genomic_DNA"/>
</dbReference>
<keyword evidence="6" id="KW-0276">Fatty acid metabolism</keyword>
<dbReference type="InterPro" id="IPR009081">
    <property type="entry name" value="PP-bd_ACP"/>
</dbReference>
<proteinExistence type="inferred from homology"/>
<accession>B2J110</accession>
<dbReference type="InterPro" id="IPR020806">
    <property type="entry name" value="PKS_PP-bd"/>
</dbReference>
<comment type="cofactor">
    <cofactor evidence="1">
        <name>pantetheine 4'-phosphate</name>
        <dbReference type="ChEBI" id="CHEBI:47942"/>
    </cofactor>
</comment>
<dbReference type="Gene3D" id="3.30.300.30">
    <property type="match status" value="1"/>
</dbReference>
<evidence type="ECO:0000256" key="2">
    <source>
        <dbReference type="ARBA" id="ARBA00006432"/>
    </source>
</evidence>
<dbReference type="GO" id="GO:0070566">
    <property type="term" value="F:adenylyltransferase activity"/>
    <property type="evidence" value="ECO:0007669"/>
    <property type="project" value="TreeGrafter"/>
</dbReference>
<evidence type="ECO:0000256" key="6">
    <source>
        <dbReference type="ARBA" id="ARBA00022832"/>
    </source>
</evidence>
<dbReference type="Gene3D" id="3.30.559.10">
    <property type="entry name" value="Chloramphenicol acetyltransferase-like domain"/>
    <property type="match status" value="1"/>
</dbReference>
<dbReference type="FunFam" id="3.30.559.10:FF:000012">
    <property type="entry name" value="Non-ribosomal peptide synthetase"/>
    <property type="match status" value="1"/>
</dbReference>
<keyword evidence="5 9" id="KW-0436">Ligase</keyword>
<dbReference type="Pfam" id="PF00668">
    <property type="entry name" value="Condensation"/>
    <property type="match status" value="1"/>
</dbReference>
<dbReference type="InterPro" id="IPR045851">
    <property type="entry name" value="AMP-bd_C_sf"/>
</dbReference>
<dbReference type="CDD" id="cd19531">
    <property type="entry name" value="LCL_NRPS-like"/>
    <property type="match status" value="1"/>
</dbReference>